<dbReference type="OrthoDB" id="1634182at2"/>
<name>A0A1M6S8G9_MEGEL</name>
<proteinExistence type="predicted"/>
<gene>
    <name evidence="1" type="ORF">C6Y28_07880</name>
</gene>
<dbReference type="Proteomes" id="UP000238358">
    <property type="component" value="Chromosome"/>
</dbReference>
<evidence type="ECO:0000313" key="1">
    <source>
        <dbReference type="EMBL" id="AVO27527.1"/>
    </source>
</evidence>
<protein>
    <submittedName>
        <fullName evidence="1">Uncharacterized protein</fullName>
    </submittedName>
</protein>
<evidence type="ECO:0000313" key="2">
    <source>
        <dbReference type="Proteomes" id="UP000238358"/>
    </source>
</evidence>
<accession>A0A1M6S8G9</accession>
<reference evidence="1 2" key="1">
    <citation type="journal article" date="2018" name="Genome Announc.">
        <title>Complete genomes of two Megasphaera elsdenii strains, NCIMB 702410 and ATCC 25940.</title>
        <authorList>
            <person name="Hatmaker E.A."/>
            <person name="O'Dell K."/>
            <person name="Riley L.A."/>
            <person name="Klingeman D.M."/>
            <person name="Guss A.M."/>
        </authorList>
    </citation>
    <scope>NUCLEOTIDE SEQUENCE [LARGE SCALE GENOMIC DNA]</scope>
    <source>
        <strain evidence="1 2">NCIMB702410</strain>
    </source>
</reference>
<sequence>MGLFSHNKENVAPVSPMASVLGEHLFYLDGRGANLFVHENCVVIDRTKGGLMNLGNRTYKIIPFRYIVSIQVKSTGATTGFIEFSTYAHEFTEMKGFDRVNDENTVNFGSEKSVEACRKIVEYIVPKIL</sequence>
<dbReference type="AlphaFoldDB" id="A0A1M6S8G9"/>
<organism evidence="1 2">
    <name type="scientific">Megasphaera elsdenii</name>
    <dbReference type="NCBI Taxonomy" id="907"/>
    <lineage>
        <taxon>Bacteria</taxon>
        <taxon>Bacillati</taxon>
        <taxon>Bacillota</taxon>
        <taxon>Negativicutes</taxon>
        <taxon>Veillonellales</taxon>
        <taxon>Veillonellaceae</taxon>
        <taxon>Megasphaera</taxon>
    </lineage>
</organism>
<dbReference type="RefSeq" id="WP_027895446.1">
    <property type="nucleotide sequence ID" value="NZ_CP027569.1"/>
</dbReference>
<dbReference type="EMBL" id="CP027569">
    <property type="protein sequence ID" value="AVO27527.1"/>
    <property type="molecule type" value="Genomic_DNA"/>
</dbReference>